<feature type="domain" description="Alanine dehydrogenase/pyridine nucleotide transhydrogenase N-terminal" evidence="13">
    <location>
        <begin position="4"/>
        <end position="138"/>
    </location>
</feature>
<dbReference type="InterPro" id="IPR007698">
    <property type="entry name" value="AlaDH/PNT_NAD(H)-bd"/>
</dbReference>
<dbReference type="Gene3D" id="3.40.50.720">
    <property type="entry name" value="NAD(P)-binding Rossmann-like Domain"/>
    <property type="match status" value="2"/>
</dbReference>
<dbReference type="OrthoDB" id="9804592at2"/>
<dbReference type="PROSITE" id="PS00837">
    <property type="entry name" value="ALADH_PNT_2"/>
    <property type="match status" value="1"/>
</dbReference>
<dbReference type="PANTHER" id="PTHR10160">
    <property type="entry name" value="NAD(P) TRANSHYDROGENASE"/>
    <property type="match status" value="1"/>
</dbReference>
<evidence type="ECO:0000256" key="7">
    <source>
        <dbReference type="ARBA" id="ARBA00023027"/>
    </source>
</evidence>
<dbReference type="AlphaFoldDB" id="A0A378JJH3"/>
<dbReference type="SMART" id="SM01002">
    <property type="entry name" value="AlaDh_PNT_C"/>
    <property type="match status" value="1"/>
</dbReference>
<gene>
    <name evidence="14" type="primary">pntA_2</name>
    <name evidence="14" type="ORF">NCTC13316_00989</name>
</gene>
<sequence>MIIAALNESPADSRVAITPSVVKQYTKLGFKVYCEKNAGLASGFSDKAYEEVEASISDNRKELLNNTNVVTFVNTPDPTLLTTLPDKALIIAPVDNEPESELIKWCCKHRISLFSMNLIPRISRAQAMDSLSSQANLAGYRAVLEGINHFNRAIPMMMTAAGMIKPAKILILGAGVAGLQAIATAKRLGAVVYAFDVRRAAKEQVESLGAEFIEVEDDADLEAAGGYANEMSESYKARQAALIHKYAKLADIVVSTALIPGRPAPVLIKRDTVEEMKEGSVIVDLATARGGNCELSEKDQIIKHSDTTIIGYSNFAGLIPATASELYANNVLNLIRLITVAPTSLCFNVEDEILQQALLCHEGSYMPFQKTKEV</sequence>
<evidence type="ECO:0000259" key="13">
    <source>
        <dbReference type="SMART" id="SM01003"/>
    </source>
</evidence>
<keyword evidence="6" id="KW-1278">Translocase</keyword>
<evidence type="ECO:0000256" key="9">
    <source>
        <dbReference type="ARBA" id="ARBA00071353"/>
    </source>
</evidence>
<dbReference type="GO" id="GO:0008750">
    <property type="term" value="F:proton-translocating NAD(P)+ transhydrogenase activity"/>
    <property type="evidence" value="ECO:0007669"/>
    <property type="project" value="UniProtKB-EC"/>
</dbReference>
<comment type="catalytic activity">
    <reaction evidence="8">
        <text>NAD(+) + NADPH + H(+)(in) = NADH + NADP(+) + H(+)(out)</text>
        <dbReference type="Rhea" id="RHEA:47992"/>
        <dbReference type="ChEBI" id="CHEBI:15378"/>
        <dbReference type="ChEBI" id="CHEBI:57540"/>
        <dbReference type="ChEBI" id="CHEBI:57783"/>
        <dbReference type="ChEBI" id="CHEBI:57945"/>
        <dbReference type="ChEBI" id="CHEBI:58349"/>
        <dbReference type="EC" id="7.1.1.1"/>
    </reaction>
</comment>
<dbReference type="CDD" id="cd05304">
    <property type="entry name" value="Rubrum_tdh"/>
    <property type="match status" value="1"/>
</dbReference>
<dbReference type="NCBIfam" id="NF006942">
    <property type="entry name" value="PRK09424.1"/>
    <property type="match status" value="1"/>
</dbReference>
<dbReference type="GO" id="GO:0016491">
    <property type="term" value="F:oxidoreductase activity"/>
    <property type="evidence" value="ECO:0007669"/>
    <property type="project" value="UniProtKB-KW"/>
</dbReference>
<evidence type="ECO:0000256" key="11">
    <source>
        <dbReference type="ARBA" id="ARBA00084087"/>
    </source>
</evidence>
<evidence type="ECO:0000256" key="10">
    <source>
        <dbReference type="ARBA" id="ARBA00076996"/>
    </source>
</evidence>
<dbReference type="EMBL" id="UGOD01000001">
    <property type="protein sequence ID" value="STX50901.1"/>
    <property type="molecule type" value="Genomic_DNA"/>
</dbReference>
<evidence type="ECO:0000256" key="1">
    <source>
        <dbReference type="ARBA" id="ARBA00003943"/>
    </source>
</evidence>
<keyword evidence="5" id="KW-0521">NADP</keyword>
<dbReference type="Pfam" id="PF05222">
    <property type="entry name" value="AlaDh_PNT_N"/>
    <property type="match status" value="1"/>
</dbReference>
<keyword evidence="4" id="KW-0547">Nucleotide-binding</keyword>
<proteinExistence type="inferred from homology"/>
<name>A0A378JJH3_9GAMM</name>
<reference evidence="14 15" key="1">
    <citation type="submission" date="2018-06" db="EMBL/GenBank/DDBJ databases">
        <authorList>
            <consortium name="Pathogen Informatics"/>
            <person name="Doyle S."/>
        </authorList>
    </citation>
    <scope>NUCLEOTIDE SEQUENCE [LARGE SCALE GENOMIC DNA]</scope>
    <source>
        <strain evidence="14 15">NCTC13316</strain>
    </source>
</reference>
<evidence type="ECO:0000256" key="3">
    <source>
        <dbReference type="ARBA" id="ARBA00012943"/>
    </source>
</evidence>
<dbReference type="FunFam" id="3.40.50.720:FF:000188">
    <property type="entry name" value="NAD(P) transhydrogenase alpha subunit 1"/>
    <property type="match status" value="1"/>
</dbReference>
<evidence type="ECO:0000256" key="4">
    <source>
        <dbReference type="ARBA" id="ARBA00022741"/>
    </source>
</evidence>
<evidence type="ECO:0000256" key="2">
    <source>
        <dbReference type="ARBA" id="ARBA00005689"/>
    </source>
</evidence>
<feature type="domain" description="Alanine dehydrogenase/pyridine nucleotide transhydrogenase NAD(H)-binding" evidence="12">
    <location>
        <begin position="147"/>
        <end position="311"/>
    </location>
</feature>
<keyword evidence="14" id="KW-0560">Oxidoreductase</keyword>
<organism evidence="14 15">
    <name type="scientific">Legionella busanensis</name>
    <dbReference type="NCBI Taxonomy" id="190655"/>
    <lineage>
        <taxon>Bacteria</taxon>
        <taxon>Pseudomonadati</taxon>
        <taxon>Pseudomonadota</taxon>
        <taxon>Gammaproteobacteria</taxon>
        <taxon>Legionellales</taxon>
        <taxon>Legionellaceae</taxon>
        <taxon>Legionella</taxon>
    </lineage>
</organism>
<dbReference type="SMART" id="SM01003">
    <property type="entry name" value="AlaDh_PNT_N"/>
    <property type="match status" value="1"/>
</dbReference>
<evidence type="ECO:0000256" key="5">
    <source>
        <dbReference type="ARBA" id="ARBA00022857"/>
    </source>
</evidence>
<keyword evidence="7" id="KW-0520">NAD</keyword>
<comment type="function">
    <text evidence="1">The transhydrogenation between NADH and NADP is coupled to respiration and ATP hydrolysis and functions as a proton pump across the membrane.</text>
</comment>
<accession>A0A378JJH3</accession>
<dbReference type="InterPro" id="IPR036291">
    <property type="entry name" value="NAD(P)-bd_dom_sf"/>
</dbReference>
<dbReference type="InterPro" id="IPR008143">
    <property type="entry name" value="Ala_DH/PNT_CS2"/>
</dbReference>
<dbReference type="InterPro" id="IPR007886">
    <property type="entry name" value="AlaDH/PNT_N"/>
</dbReference>
<dbReference type="SUPFAM" id="SSF52283">
    <property type="entry name" value="Formate/glycerate dehydrogenase catalytic domain-like"/>
    <property type="match status" value="1"/>
</dbReference>
<dbReference type="GO" id="GO:0006740">
    <property type="term" value="P:NADPH regeneration"/>
    <property type="evidence" value="ECO:0007669"/>
    <property type="project" value="TreeGrafter"/>
</dbReference>
<protein>
    <recommendedName>
        <fullName evidence="9">NAD(P) transhydrogenase subunit alpha part 1</fullName>
        <ecNumber evidence="3">7.1.1.1</ecNumber>
    </recommendedName>
    <alternativeName>
        <fullName evidence="11">Nicotinamide nucleotide transhydrogenase subunit alpha 1</fullName>
    </alternativeName>
    <alternativeName>
        <fullName evidence="10">Pyridine nucleotide transhydrogenase subunit alpha 1</fullName>
    </alternativeName>
</protein>
<dbReference type="GO" id="GO:0050661">
    <property type="term" value="F:NADP binding"/>
    <property type="evidence" value="ECO:0007669"/>
    <property type="project" value="TreeGrafter"/>
</dbReference>
<dbReference type="SUPFAM" id="SSF51735">
    <property type="entry name" value="NAD(P)-binding Rossmann-fold domains"/>
    <property type="match status" value="1"/>
</dbReference>
<evidence type="ECO:0000256" key="6">
    <source>
        <dbReference type="ARBA" id="ARBA00022967"/>
    </source>
</evidence>
<evidence type="ECO:0000259" key="12">
    <source>
        <dbReference type="SMART" id="SM01002"/>
    </source>
</evidence>
<dbReference type="RefSeq" id="WP_115330575.1">
    <property type="nucleotide sequence ID" value="NZ_CAAAHP010000007.1"/>
</dbReference>
<evidence type="ECO:0000256" key="8">
    <source>
        <dbReference type="ARBA" id="ARBA00048202"/>
    </source>
</evidence>
<evidence type="ECO:0000313" key="15">
    <source>
        <dbReference type="Proteomes" id="UP000254794"/>
    </source>
</evidence>
<dbReference type="GO" id="GO:0005886">
    <property type="term" value="C:plasma membrane"/>
    <property type="evidence" value="ECO:0007669"/>
    <property type="project" value="TreeGrafter"/>
</dbReference>
<dbReference type="EC" id="7.1.1.1" evidence="3"/>
<comment type="similarity">
    <text evidence="2">Belongs to the AlaDH/PNT family.</text>
</comment>
<dbReference type="Proteomes" id="UP000254794">
    <property type="component" value="Unassembled WGS sequence"/>
</dbReference>
<evidence type="ECO:0000313" key="14">
    <source>
        <dbReference type="EMBL" id="STX50901.1"/>
    </source>
</evidence>
<dbReference type="Pfam" id="PF01262">
    <property type="entry name" value="AlaDh_PNT_C"/>
    <property type="match status" value="1"/>
</dbReference>
<keyword evidence="15" id="KW-1185">Reference proteome</keyword>
<dbReference type="PANTHER" id="PTHR10160:SF19">
    <property type="entry name" value="PROTON-TRANSLOCATING NAD(P)(+) TRANSHYDROGENASE"/>
    <property type="match status" value="1"/>
</dbReference>